<reference evidence="1 2" key="1">
    <citation type="submission" date="2020-05" db="EMBL/GenBank/DDBJ databases">
        <title>Halorubrum RHB-C sp.nov., an extremely halophilic archaeon isolated from solar salt farm.</title>
        <authorList>
            <person name="Ho H."/>
            <person name="Danganan R.E."/>
            <person name="Dedeles G.R."/>
            <person name="Kim S.-G."/>
        </authorList>
    </citation>
    <scope>NUCLEOTIDE SEQUENCE [LARGE SCALE GENOMIC DNA]</scope>
    <source>
        <strain evidence="1 2">RHB-C</strain>
    </source>
</reference>
<dbReference type="Proteomes" id="UP000505020">
    <property type="component" value="Chromosome"/>
</dbReference>
<evidence type="ECO:0000313" key="1">
    <source>
        <dbReference type="EMBL" id="QKG93530.1"/>
    </source>
</evidence>
<evidence type="ECO:0008006" key="3">
    <source>
        <dbReference type="Google" id="ProtNLM"/>
    </source>
</evidence>
<sequence>MTGDRLLLSTVGVGPYEQTTFGLENHGETRASISPIALTDLLEIDTVLLAHTATIRDETAYLDQIRDACATQNIAVQTVEVPLVEGRTDVDQILDRVGASLTRSGADSVVLDITHAHRSLQLGFYTTAVHLDALDVIDLENIYYAEDAGHGGNAQIFDLSYLAALLEWHHALRSFRTQGTLGPLQQLLTSKRDRVYRRGDTHPELLRLSKALNSVTSYLDAGLPLETGIAARDAVEIIDELDDRDFIGPEGAFLTPLSNQLERFMIEQDDVAAKTDIELTPGELRRQQALVRFYVDTGREWIALECARELFITRLLFTSGRNSHDWLEPDTRHTTRKTLTETAKQYQASSAPDTEALQVWEELSSYRNAHAHAGFDPDNTPTGATVKPVLETVCDRLDDDQFWNEIAELIDTS</sequence>
<keyword evidence="2" id="KW-1185">Reference proteome</keyword>
<dbReference type="GeneID" id="55595713"/>
<protein>
    <recommendedName>
        <fullName evidence="3">TIGR02221 family CRISPR-associated protein</fullName>
    </recommendedName>
</protein>
<dbReference type="AlphaFoldDB" id="A0A7D3YGC0"/>
<dbReference type="KEGG" id="hsai:HPS36_11885"/>
<proteinExistence type="predicted"/>
<evidence type="ECO:0000313" key="2">
    <source>
        <dbReference type="Proteomes" id="UP000505020"/>
    </source>
</evidence>
<accession>A0A7D3YGC0</accession>
<dbReference type="RefSeq" id="WP_173230303.1">
    <property type="nucleotide sequence ID" value="NZ_CP053941.1"/>
</dbReference>
<gene>
    <name evidence="1" type="ORF">HPS36_11885</name>
</gene>
<name>A0A7D3YGC0_9EURY</name>
<organism evidence="1 2">
    <name type="scientific">Halorubrum salinarum</name>
    <dbReference type="NCBI Taxonomy" id="2739057"/>
    <lineage>
        <taxon>Archaea</taxon>
        <taxon>Methanobacteriati</taxon>
        <taxon>Methanobacteriota</taxon>
        <taxon>Stenosarchaea group</taxon>
        <taxon>Halobacteria</taxon>
        <taxon>Halobacteriales</taxon>
        <taxon>Haloferacaceae</taxon>
        <taxon>Halorubrum</taxon>
    </lineage>
</organism>
<dbReference type="EMBL" id="CP053941">
    <property type="protein sequence ID" value="QKG93530.1"/>
    <property type="molecule type" value="Genomic_DNA"/>
</dbReference>